<evidence type="ECO:0000256" key="2">
    <source>
        <dbReference type="ARBA" id="ARBA00004370"/>
    </source>
</evidence>
<dbReference type="SMART" id="SM00388">
    <property type="entry name" value="HisKA"/>
    <property type="match status" value="1"/>
</dbReference>
<keyword evidence="7 14" id="KW-0418">Kinase</keyword>
<evidence type="ECO:0000256" key="7">
    <source>
        <dbReference type="ARBA" id="ARBA00022777"/>
    </source>
</evidence>
<feature type="transmembrane region" description="Helical" evidence="11">
    <location>
        <begin position="153"/>
        <end position="176"/>
    </location>
</feature>
<dbReference type="Gene3D" id="1.10.287.130">
    <property type="match status" value="1"/>
</dbReference>
<dbReference type="PROSITE" id="PS50109">
    <property type="entry name" value="HIS_KIN"/>
    <property type="match status" value="1"/>
</dbReference>
<dbReference type="InterPro" id="IPR050428">
    <property type="entry name" value="TCS_sensor_his_kinase"/>
</dbReference>
<evidence type="ECO:0000313" key="15">
    <source>
        <dbReference type="Proteomes" id="UP000198510"/>
    </source>
</evidence>
<evidence type="ECO:0000256" key="4">
    <source>
        <dbReference type="ARBA" id="ARBA00022553"/>
    </source>
</evidence>
<dbReference type="InterPro" id="IPR005467">
    <property type="entry name" value="His_kinase_dom"/>
</dbReference>
<evidence type="ECO:0000259" key="13">
    <source>
        <dbReference type="PROSITE" id="PS50885"/>
    </source>
</evidence>
<name>A0A1G9HWP2_9BACT</name>
<evidence type="ECO:0000313" key="14">
    <source>
        <dbReference type="EMBL" id="SDL17381.1"/>
    </source>
</evidence>
<dbReference type="InterPro" id="IPR036097">
    <property type="entry name" value="HisK_dim/P_sf"/>
</dbReference>
<reference evidence="14 15" key="1">
    <citation type="submission" date="2016-10" db="EMBL/GenBank/DDBJ databases">
        <authorList>
            <person name="de Groot N.N."/>
        </authorList>
    </citation>
    <scope>NUCLEOTIDE SEQUENCE [LARGE SCALE GENOMIC DNA]</scope>
    <source>
        <strain evidence="14 15">DSM 25186</strain>
    </source>
</reference>
<feature type="domain" description="Histidine kinase" evidence="12">
    <location>
        <begin position="238"/>
        <end position="453"/>
    </location>
</feature>
<evidence type="ECO:0000256" key="3">
    <source>
        <dbReference type="ARBA" id="ARBA00012438"/>
    </source>
</evidence>
<keyword evidence="10 11" id="KW-0472">Membrane</keyword>
<dbReference type="SUPFAM" id="SSF158472">
    <property type="entry name" value="HAMP domain-like"/>
    <property type="match status" value="1"/>
</dbReference>
<proteinExistence type="predicted"/>
<comment type="catalytic activity">
    <reaction evidence="1">
        <text>ATP + protein L-histidine = ADP + protein N-phospho-L-histidine.</text>
        <dbReference type="EC" id="2.7.13.3"/>
    </reaction>
</comment>
<evidence type="ECO:0000256" key="10">
    <source>
        <dbReference type="ARBA" id="ARBA00023136"/>
    </source>
</evidence>
<keyword evidence="6 11" id="KW-0812">Transmembrane</keyword>
<dbReference type="InterPro" id="IPR004358">
    <property type="entry name" value="Sig_transdc_His_kin-like_C"/>
</dbReference>
<keyword evidence="4" id="KW-0597">Phosphoprotein</keyword>
<dbReference type="PANTHER" id="PTHR45436:SF5">
    <property type="entry name" value="SENSOR HISTIDINE KINASE TRCS"/>
    <property type="match status" value="1"/>
</dbReference>
<dbReference type="PANTHER" id="PTHR45436">
    <property type="entry name" value="SENSOR HISTIDINE KINASE YKOH"/>
    <property type="match status" value="1"/>
</dbReference>
<dbReference type="InterPro" id="IPR036890">
    <property type="entry name" value="HATPase_C_sf"/>
</dbReference>
<dbReference type="FunFam" id="1.10.287.130:FF:000001">
    <property type="entry name" value="Two-component sensor histidine kinase"/>
    <property type="match status" value="1"/>
</dbReference>
<dbReference type="CDD" id="cd00082">
    <property type="entry name" value="HisKA"/>
    <property type="match status" value="1"/>
</dbReference>
<evidence type="ECO:0000256" key="6">
    <source>
        <dbReference type="ARBA" id="ARBA00022692"/>
    </source>
</evidence>
<dbReference type="InterPro" id="IPR003594">
    <property type="entry name" value="HATPase_dom"/>
</dbReference>
<keyword evidence="9" id="KW-0902">Two-component regulatory system</keyword>
<dbReference type="PRINTS" id="PR00344">
    <property type="entry name" value="BCTRLSENSOR"/>
</dbReference>
<dbReference type="STRING" id="1075417.SAMN05421823_104563"/>
<dbReference type="SUPFAM" id="SSF55874">
    <property type="entry name" value="ATPase domain of HSP90 chaperone/DNA topoisomerase II/histidine kinase"/>
    <property type="match status" value="1"/>
</dbReference>
<evidence type="ECO:0000256" key="5">
    <source>
        <dbReference type="ARBA" id="ARBA00022679"/>
    </source>
</evidence>
<keyword evidence="15" id="KW-1185">Reference proteome</keyword>
<dbReference type="EC" id="2.7.13.3" evidence="3"/>
<dbReference type="GO" id="GO:0000155">
    <property type="term" value="F:phosphorelay sensor kinase activity"/>
    <property type="evidence" value="ECO:0007669"/>
    <property type="project" value="InterPro"/>
</dbReference>
<accession>A0A1G9HWP2</accession>
<dbReference type="Pfam" id="PF02518">
    <property type="entry name" value="HATPase_c"/>
    <property type="match status" value="1"/>
</dbReference>
<dbReference type="SMART" id="SM00387">
    <property type="entry name" value="HATPase_c"/>
    <property type="match status" value="1"/>
</dbReference>
<dbReference type="Pfam" id="PF00512">
    <property type="entry name" value="HisKA"/>
    <property type="match status" value="1"/>
</dbReference>
<evidence type="ECO:0000256" key="9">
    <source>
        <dbReference type="ARBA" id="ARBA00023012"/>
    </source>
</evidence>
<dbReference type="CDD" id="cd06225">
    <property type="entry name" value="HAMP"/>
    <property type="match status" value="1"/>
</dbReference>
<dbReference type="Gene3D" id="6.10.340.10">
    <property type="match status" value="1"/>
</dbReference>
<dbReference type="Gene3D" id="3.30.565.10">
    <property type="entry name" value="Histidine kinase-like ATPase, C-terminal domain"/>
    <property type="match status" value="1"/>
</dbReference>
<evidence type="ECO:0000256" key="1">
    <source>
        <dbReference type="ARBA" id="ARBA00000085"/>
    </source>
</evidence>
<comment type="subcellular location">
    <subcellularLocation>
        <location evidence="2">Membrane</location>
    </subcellularLocation>
</comment>
<feature type="domain" description="HAMP" evidence="13">
    <location>
        <begin position="177"/>
        <end position="230"/>
    </location>
</feature>
<sequence>MTIREKISYLFACITASILLVFSLAIYFFSAQYSLQAFQTRLREKAFTTGRLLIDVQEIDETLLKIIDHNNLTSLPNEEVIIYDYQNHILYKSGTDTLFVPTEVLNQARLEGEYAYRAGNREVVAVKYTDPENRFVVVASAFDQYGRGKLRNLALILALGWLACVGVVIGAGFFFARGVLHPMTRVVDQVARISASNLDARVNEGNGQDEIAQLAQTFNQMLSRLQAAFETQRSFVANASHELRTPLTAMAGEIDVALLQERSVEEYQEVLQSVQDDNKQMIRLVNNLLALAQVSGATASLPLRPVSIDELLWQTRERLLQQHPAYSVDLWFGTVDEGDLEGEGNEQLLQTAFFNLMENACKYSDPHWVGVELSTTATALCVRIIDKGPGIPLAEQARIFEPFFRANHTQRVAGHGIGLSLTQRIVQLHQGTLALHSSEGQGSVFTVTLPRAVGVGTSATNALIASANPG</sequence>
<dbReference type="Proteomes" id="UP000198510">
    <property type="component" value="Unassembled WGS sequence"/>
</dbReference>
<dbReference type="SUPFAM" id="SSF47384">
    <property type="entry name" value="Homodimeric domain of signal transducing histidine kinase"/>
    <property type="match status" value="1"/>
</dbReference>
<dbReference type="EMBL" id="FNFO01000004">
    <property type="protein sequence ID" value="SDL17381.1"/>
    <property type="molecule type" value="Genomic_DNA"/>
</dbReference>
<dbReference type="SMART" id="SM00304">
    <property type="entry name" value="HAMP"/>
    <property type="match status" value="1"/>
</dbReference>
<protein>
    <recommendedName>
        <fullName evidence="3">histidine kinase</fullName>
        <ecNumber evidence="3">2.7.13.3</ecNumber>
    </recommendedName>
</protein>
<dbReference type="Pfam" id="PF00672">
    <property type="entry name" value="HAMP"/>
    <property type="match status" value="1"/>
</dbReference>
<evidence type="ECO:0000256" key="8">
    <source>
        <dbReference type="ARBA" id="ARBA00022989"/>
    </source>
</evidence>
<dbReference type="InterPro" id="IPR003660">
    <property type="entry name" value="HAMP_dom"/>
</dbReference>
<dbReference type="RefSeq" id="WP_089682765.1">
    <property type="nucleotide sequence ID" value="NZ_FNFO01000004.1"/>
</dbReference>
<keyword evidence="5" id="KW-0808">Transferase</keyword>
<dbReference type="PROSITE" id="PS50885">
    <property type="entry name" value="HAMP"/>
    <property type="match status" value="1"/>
</dbReference>
<organism evidence="14 15">
    <name type="scientific">Catalinimonas alkaloidigena</name>
    <dbReference type="NCBI Taxonomy" id="1075417"/>
    <lineage>
        <taxon>Bacteria</taxon>
        <taxon>Pseudomonadati</taxon>
        <taxon>Bacteroidota</taxon>
        <taxon>Cytophagia</taxon>
        <taxon>Cytophagales</taxon>
        <taxon>Catalimonadaceae</taxon>
        <taxon>Catalinimonas</taxon>
    </lineage>
</organism>
<gene>
    <name evidence="14" type="ORF">SAMN05421823_104563</name>
</gene>
<feature type="transmembrane region" description="Helical" evidence="11">
    <location>
        <begin position="7"/>
        <end position="29"/>
    </location>
</feature>
<dbReference type="GO" id="GO:0005886">
    <property type="term" value="C:plasma membrane"/>
    <property type="evidence" value="ECO:0007669"/>
    <property type="project" value="TreeGrafter"/>
</dbReference>
<dbReference type="InterPro" id="IPR003661">
    <property type="entry name" value="HisK_dim/P_dom"/>
</dbReference>
<keyword evidence="8 11" id="KW-1133">Transmembrane helix</keyword>
<dbReference type="OrthoDB" id="594725at2"/>
<evidence type="ECO:0000259" key="12">
    <source>
        <dbReference type="PROSITE" id="PS50109"/>
    </source>
</evidence>
<dbReference type="CDD" id="cd00075">
    <property type="entry name" value="HATPase"/>
    <property type="match status" value="1"/>
</dbReference>
<evidence type="ECO:0000256" key="11">
    <source>
        <dbReference type="SAM" id="Phobius"/>
    </source>
</evidence>
<dbReference type="AlphaFoldDB" id="A0A1G9HWP2"/>